<dbReference type="eggNOG" id="COG0456">
    <property type="taxonomic scope" value="Bacteria"/>
</dbReference>
<reference evidence="2 3" key="1">
    <citation type="journal article" date="2011" name="Stand. Genomic Sci.">
        <title>Complete genome sequence of the thermophilic sulfur-reducer Hippea maritima type strain (MH(2)).</title>
        <authorList>
            <person name="Huntemann M."/>
            <person name="Lu M."/>
            <person name="Nolan M."/>
            <person name="Lapidus A."/>
            <person name="Lucas S."/>
            <person name="Hammon N."/>
            <person name="Deshpande S."/>
            <person name="Cheng J.F."/>
            <person name="Tapia R."/>
            <person name="Han C."/>
            <person name="Goodwin L."/>
            <person name="Pitluck S."/>
            <person name="Liolios K."/>
            <person name="Pagani I."/>
            <person name="Ivanova N."/>
            <person name="Ovchinikova G."/>
            <person name="Pati A."/>
            <person name="Chen A."/>
            <person name="Palaniappan K."/>
            <person name="Land M."/>
            <person name="Hauser L."/>
            <person name="Jeffries C.D."/>
            <person name="Detter J.C."/>
            <person name="Brambilla E.M."/>
            <person name="Rohde M."/>
            <person name="Spring S."/>
            <person name="Goker M."/>
            <person name="Woyke T."/>
            <person name="Bristow J."/>
            <person name="Eisen J.A."/>
            <person name="Markowitz V."/>
            <person name="Hugenholtz P."/>
            <person name="Kyrpides N.C."/>
            <person name="Klenk H.P."/>
            <person name="Mavromatis K."/>
        </authorList>
    </citation>
    <scope>NUCLEOTIDE SEQUENCE [LARGE SCALE GENOMIC DNA]</scope>
    <source>
        <strain evidence="3">ATCC 700847 / DSM 10411 / MH2</strain>
    </source>
</reference>
<dbReference type="InterPro" id="IPR016181">
    <property type="entry name" value="Acyl_CoA_acyltransferase"/>
</dbReference>
<name>F2LUN6_HIPMA</name>
<feature type="domain" description="N-acetyltransferase" evidence="1">
    <location>
        <begin position="195"/>
        <end position="369"/>
    </location>
</feature>
<dbReference type="FunCoup" id="F2LUN6">
    <property type="interactions" value="44"/>
</dbReference>
<dbReference type="OrthoDB" id="9806005at2"/>
<keyword evidence="3" id="KW-1185">Reference proteome</keyword>
<feature type="domain" description="N-acetyltransferase" evidence="1">
    <location>
        <begin position="1"/>
        <end position="158"/>
    </location>
</feature>
<sequence>MISIAESEDLELFLTFPAKTIYKDDPFYVQQLLDEEKKLLDSKNNPFYKNAKRKLFLAYKNGKIAGRIAAVVNYRHNQMHNDKVGFFGFFESIEDLDVARDLFKAAEDYLSKEGLDRIRGPISPSMNDVSGLLVKGFFAEPVFMMPYNKAYYMDLIEQNGFKKVKDLFAFYLSVGNKPKEKLKRLSLYAQKKFSIQLRSFSKKNFENDLRVIHKLYCEAWKDNWGFVPPTFEEFYYGTKDFKTMVPEELIIIAQKDGHPCGFSAIIPDFNQALKGMGGKITPFNAFKLIYRLKKIDNYRLITLGVLPECRKLGVDLLLYVKSFEVVEKRGGKGGELSWTLEDNEAINKPILKMGAEHYKTYRIYEKEITPH</sequence>
<proteinExistence type="predicted"/>
<dbReference type="STRING" id="760142.Hipma_1681"/>
<dbReference type="SUPFAM" id="SSF55729">
    <property type="entry name" value="Acyl-CoA N-acyltransferases (Nat)"/>
    <property type="match status" value="1"/>
</dbReference>
<dbReference type="HOGENOM" id="CLU_053649_0_0_7"/>
<dbReference type="EMBL" id="CP002606">
    <property type="protein sequence ID" value="AEA34626.1"/>
    <property type="molecule type" value="Genomic_DNA"/>
</dbReference>
<dbReference type="PANTHER" id="PTHR41368:SF1">
    <property type="entry name" value="PROTEIN YGHO"/>
    <property type="match status" value="1"/>
</dbReference>
<dbReference type="InterPro" id="IPR000182">
    <property type="entry name" value="GNAT_dom"/>
</dbReference>
<accession>F2LUN6</accession>
<evidence type="ECO:0000313" key="2">
    <source>
        <dbReference type="EMBL" id="AEA34626.1"/>
    </source>
</evidence>
<dbReference type="Gene3D" id="3.40.630.30">
    <property type="match status" value="1"/>
</dbReference>
<dbReference type="AlphaFoldDB" id="F2LUN6"/>
<dbReference type="PANTHER" id="PTHR41368">
    <property type="entry name" value="PROTEIN YGHO"/>
    <property type="match status" value="1"/>
</dbReference>
<dbReference type="PROSITE" id="PS51186">
    <property type="entry name" value="GNAT"/>
    <property type="match status" value="2"/>
</dbReference>
<dbReference type="InterPro" id="IPR039968">
    <property type="entry name" value="BcerS-like"/>
</dbReference>
<gene>
    <name evidence="2" type="ordered locus">Hipma_1681</name>
</gene>
<dbReference type="KEGG" id="hmr:Hipma_1681"/>
<dbReference type="GO" id="GO:0016747">
    <property type="term" value="F:acyltransferase activity, transferring groups other than amino-acyl groups"/>
    <property type="evidence" value="ECO:0007669"/>
    <property type="project" value="InterPro"/>
</dbReference>
<evidence type="ECO:0000313" key="3">
    <source>
        <dbReference type="Proteomes" id="UP000008139"/>
    </source>
</evidence>
<dbReference type="InParanoid" id="F2LUN6"/>
<dbReference type="RefSeq" id="WP_013682651.1">
    <property type="nucleotide sequence ID" value="NC_015318.1"/>
</dbReference>
<organism evidence="2 3">
    <name type="scientific">Hippea maritima (strain ATCC 700847 / DSM 10411 / MH2)</name>
    <dbReference type="NCBI Taxonomy" id="760142"/>
    <lineage>
        <taxon>Bacteria</taxon>
        <taxon>Pseudomonadati</taxon>
        <taxon>Campylobacterota</taxon>
        <taxon>Desulfurellia</taxon>
        <taxon>Desulfurellales</taxon>
        <taxon>Hippeaceae</taxon>
        <taxon>Hippea</taxon>
    </lineage>
</organism>
<reference evidence="3" key="2">
    <citation type="submission" date="2011-03" db="EMBL/GenBank/DDBJ databases">
        <title>The complete genome of Hippea maritima DSM 10411.</title>
        <authorList>
            <consortium name="US DOE Joint Genome Institute (JGI-PGF)"/>
            <person name="Lucas S."/>
            <person name="Copeland A."/>
            <person name="Lapidus A."/>
            <person name="Bruce D."/>
            <person name="Goodwin L."/>
            <person name="Pitluck S."/>
            <person name="Peters L."/>
            <person name="Kyrpides N."/>
            <person name="Mavromatis K."/>
            <person name="Pagani I."/>
            <person name="Ivanova N."/>
            <person name="Mikhailova N."/>
            <person name="Lu M."/>
            <person name="Detter J.C."/>
            <person name="Tapia R."/>
            <person name="Han C."/>
            <person name="Land M."/>
            <person name="Hauser L."/>
            <person name="Markowitz V."/>
            <person name="Cheng J.-F."/>
            <person name="Hugenholtz P."/>
            <person name="Woyke T."/>
            <person name="Wu D."/>
            <person name="Spring S."/>
            <person name="Schroeder M."/>
            <person name="Brambilla E."/>
            <person name="Klenk H.-P."/>
            <person name="Eisen J.A."/>
        </authorList>
    </citation>
    <scope>NUCLEOTIDE SEQUENCE [LARGE SCALE GENOMIC DNA]</scope>
    <source>
        <strain evidence="3">ATCC 700847 / DSM 10411 / MH2</strain>
    </source>
</reference>
<protein>
    <recommendedName>
        <fullName evidence="1">N-acetyltransferase domain-containing protein</fullName>
    </recommendedName>
</protein>
<dbReference type="Proteomes" id="UP000008139">
    <property type="component" value="Chromosome"/>
</dbReference>
<evidence type="ECO:0000259" key="1">
    <source>
        <dbReference type="PROSITE" id="PS51186"/>
    </source>
</evidence>